<organism evidence="3">
    <name type="scientific">Micromonas pusilla (strain CCMP1545)</name>
    <name type="common">Picoplanktonic green alga</name>
    <dbReference type="NCBI Taxonomy" id="564608"/>
    <lineage>
        <taxon>Eukaryota</taxon>
        <taxon>Viridiplantae</taxon>
        <taxon>Chlorophyta</taxon>
        <taxon>Mamiellophyceae</taxon>
        <taxon>Mamiellales</taxon>
        <taxon>Mamiellaceae</taxon>
        <taxon>Micromonas</taxon>
    </lineage>
</organism>
<dbReference type="STRING" id="564608.C1MPG2"/>
<keyword evidence="3" id="KW-1185">Reference proteome</keyword>
<protein>
    <submittedName>
        <fullName evidence="2">Predicted protein</fullName>
    </submittedName>
</protein>
<dbReference type="OrthoDB" id="568363at2759"/>
<evidence type="ECO:0000256" key="1">
    <source>
        <dbReference type="SAM" id="MobiDB-lite"/>
    </source>
</evidence>
<name>C1MPG2_MICPC</name>
<dbReference type="KEGG" id="mpp:MICPUCDRAFT_46914"/>
<gene>
    <name evidence="2" type="ORF">MICPUCDRAFT_46914</name>
</gene>
<evidence type="ECO:0000313" key="3">
    <source>
        <dbReference type="Proteomes" id="UP000001876"/>
    </source>
</evidence>
<dbReference type="Proteomes" id="UP000001876">
    <property type="component" value="Unassembled WGS sequence"/>
</dbReference>
<dbReference type="GeneID" id="9683391"/>
<feature type="region of interest" description="Disordered" evidence="1">
    <location>
        <begin position="366"/>
        <end position="429"/>
    </location>
</feature>
<sequence>MASEQISFMEEPTTITTAPGPVTEAKTPKSPTVKSPKSPSVKSPGSGSMKSAGSPGAAPEDVGMMDDAAPGSPGMGGGDPYDAMAGAASEEDAASRLAQLQMQVEAQAQQLEVESKTNAELEDMLLRIEKHFKAEQVARRKAEEMVAEAESKIAAERAAKEAISAELNNVGHEAERNKALKAALSAEQGALESEKNKVMTEIEEARSDANRAAEALAKAEEAIRQEETVARLKLEAEHNAKVARLATEIDRLKEELETRTNAMGNEMMRWKVQADAAAHAVSVAKDEVMERKRELDNTKEKMDHLVEKLYIGREKGLELRGAIDFHLERHRTNYQHGRSLMPGIGGADKKKGVSSLDTARGVANTDLRSQRAKPQAKPGVERERVIRAKKKAADPDMFGAPSRDINNPGGMTGGAGYGGRGGARGMRRG</sequence>
<dbReference type="eggNOG" id="ENOG502SQ4T">
    <property type="taxonomic scope" value="Eukaryota"/>
</dbReference>
<accession>C1MPG2</accession>
<reference evidence="2 3" key="1">
    <citation type="journal article" date="2009" name="Science">
        <title>Green evolution and dynamic adaptations revealed by genomes of the marine picoeukaryotes Micromonas.</title>
        <authorList>
            <person name="Worden A.Z."/>
            <person name="Lee J.H."/>
            <person name="Mock T."/>
            <person name="Rouze P."/>
            <person name="Simmons M.P."/>
            <person name="Aerts A.L."/>
            <person name="Allen A.E."/>
            <person name="Cuvelier M.L."/>
            <person name="Derelle E."/>
            <person name="Everett M.V."/>
            <person name="Foulon E."/>
            <person name="Grimwood J."/>
            <person name="Gundlach H."/>
            <person name="Henrissat B."/>
            <person name="Napoli C."/>
            <person name="McDonald S.M."/>
            <person name="Parker M.S."/>
            <person name="Rombauts S."/>
            <person name="Salamov A."/>
            <person name="Von Dassow P."/>
            <person name="Badger J.H."/>
            <person name="Coutinho P.M."/>
            <person name="Demir E."/>
            <person name="Dubchak I."/>
            <person name="Gentemann C."/>
            <person name="Eikrem W."/>
            <person name="Gready J.E."/>
            <person name="John U."/>
            <person name="Lanier W."/>
            <person name="Lindquist E.A."/>
            <person name="Lucas S."/>
            <person name="Mayer K.F."/>
            <person name="Moreau H."/>
            <person name="Not F."/>
            <person name="Otillar R."/>
            <person name="Panaud O."/>
            <person name="Pangilinan J."/>
            <person name="Paulsen I."/>
            <person name="Piegu B."/>
            <person name="Poliakov A."/>
            <person name="Robbens S."/>
            <person name="Schmutz J."/>
            <person name="Toulza E."/>
            <person name="Wyss T."/>
            <person name="Zelensky A."/>
            <person name="Zhou K."/>
            <person name="Armbrust E.V."/>
            <person name="Bhattacharya D."/>
            <person name="Goodenough U.W."/>
            <person name="Van de Peer Y."/>
            <person name="Grigoriev I.V."/>
        </authorList>
    </citation>
    <scope>NUCLEOTIDE SEQUENCE [LARGE SCALE GENOMIC DNA]</scope>
    <source>
        <strain evidence="2 3">CCMP1545</strain>
    </source>
</reference>
<feature type="region of interest" description="Disordered" evidence="1">
    <location>
        <begin position="1"/>
        <end position="99"/>
    </location>
</feature>
<dbReference type="EMBL" id="GG663738">
    <property type="protein sequence ID" value="EEH57522.1"/>
    <property type="molecule type" value="Genomic_DNA"/>
</dbReference>
<feature type="compositionally biased region" description="Basic and acidic residues" evidence="1">
    <location>
        <begin position="379"/>
        <end position="394"/>
    </location>
</feature>
<dbReference type="OMA" id="ERHRTNY"/>
<feature type="compositionally biased region" description="Gly residues" evidence="1">
    <location>
        <begin position="410"/>
        <end position="429"/>
    </location>
</feature>
<feature type="compositionally biased region" description="Low complexity" evidence="1">
    <location>
        <begin position="28"/>
        <end position="48"/>
    </location>
</feature>
<proteinExistence type="predicted"/>
<evidence type="ECO:0000313" key="2">
    <source>
        <dbReference type="EMBL" id="EEH57522.1"/>
    </source>
</evidence>
<dbReference type="RefSeq" id="XP_003057571.1">
    <property type="nucleotide sequence ID" value="XM_003057525.1"/>
</dbReference>
<dbReference type="AlphaFoldDB" id="C1MPG2"/>